<comment type="caution">
    <text evidence="2">The sequence shown here is derived from an EMBL/GenBank/DDBJ whole genome shotgun (WGS) entry which is preliminary data.</text>
</comment>
<reference evidence="2 3" key="1">
    <citation type="submission" date="2020-08" db="EMBL/GenBank/DDBJ databases">
        <title>Genemic of Streptomyces polyaspartic.</title>
        <authorList>
            <person name="Liu W."/>
        </authorList>
    </citation>
    <scope>NUCLEOTIDE SEQUENCE [LARGE SCALE GENOMIC DNA]</scope>
    <source>
        <strain evidence="2 3">TRM66268-LWL</strain>
    </source>
</reference>
<dbReference type="RefSeq" id="WP_187813824.1">
    <property type="nucleotide sequence ID" value="NZ_JACTVJ010000006.1"/>
</dbReference>
<organism evidence="2 3">
    <name type="scientific">Streptomyces polyasparticus</name>
    <dbReference type="NCBI Taxonomy" id="2767826"/>
    <lineage>
        <taxon>Bacteria</taxon>
        <taxon>Bacillati</taxon>
        <taxon>Actinomycetota</taxon>
        <taxon>Actinomycetes</taxon>
        <taxon>Kitasatosporales</taxon>
        <taxon>Streptomycetaceae</taxon>
        <taxon>Streptomyces</taxon>
    </lineage>
</organism>
<evidence type="ECO:0008006" key="4">
    <source>
        <dbReference type="Google" id="ProtNLM"/>
    </source>
</evidence>
<accession>A0ABR7SCW0</accession>
<dbReference type="PROSITE" id="PS51257">
    <property type="entry name" value="PROKAR_LIPOPROTEIN"/>
    <property type="match status" value="1"/>
</dbReference>
<dbReference type="InterPro" id="IPR057702">
    <property type="entry name" value="DUF7942"/>
</dbReference>
<feature type="transmembrane region" description="Helical" evidence="1">
    <location>
        <begin position="49"/>
        <end position="68"/>
    </location>
</feature>
<feature type="transmembrane region" description="Helical" evidence="1">
    <location>
        <begin position="20"/>
        <end position="37"/>
    </location>
</feature>
<evidence type="ECO:0000256" key="1">
    <source>
        <dbReference type="SAM" id="Phobius"/>
    </source>
</evidence>
<dbReference type="NCBIfam" id="NF046119">
    <property type="entry name" value="memb_SCO4225"/>
    <property type="match status" value="1"/>
</dbReference>
<evidence type="ECO:0000313" key="3">
    <source>
        <dbReference type="Proteomes" id="UP000642284"/>
    </source>
</evidence>
<dbReference type="EMBL" id="JACTVJ010000006">
    <property type="protein sequence ID" value="MBC9713326.1"/>
    <property type="molecule type" value="Genomic_DNA"/>
</dbReference>
<keyword evidence="1" id="KW-0472">Membrane</keyword>
<dbReference type="Proteomes" id="UP000642284">
    <property type="component" value="Unassembled WGS sequence"/>
</dbReference>
<keyword evidence="3" id="KW-1185">Reference proteome</keyword>
<keyword evidence="1" id="KW-0812">Transmembrane</keyword>
<gene>
    <name evidence="2" type="ORF">H9Y04_12175</name>
</gene>
<name>A0ABR7SCW0_9ACTN</name>
<keyword evidence="1" id="KW-1133">Transmembrane helix</keyword>
<sequence>MKGRLGGLVRLTVTNPLSLAYLGLIAACALAGALYEWTVADPDSMLKGVGYSAALLPLLPTLLLYIPLEDLVYDGPAPTGWLFYVWAAVSFLVQSAAMGWLWRGRE</sequence>
<protein>
    <recommendedName>
        <fullName evidence="4">Integral membrane protein</fullName>
    </recommendedName>
</protein>
<dbReference type="Pfam" id="PF25637">
    <property type="entry name" value="DUF7942"/>
    <property type="match status" value="1"/>
</dbReference>
<proteinExistence type="predicted"/>
<feature type="transmembrane region" description="Helical" evidence="1">
    <location>
        <begin position="80"/>
        <end position="102"/>
    </location>
</feature>
<evidence type="ECO:0000313" key="2">
    <source>
        <dbReference type="EMBL" id="MBC9713326.1"/>
    </source>
</evidence>